<dbReference type="InterPro" id="IPR036388">
    <property type="entry name" value="WH-like_DNA-bd_sf"/>
</dbReference>
<dbReference type="GO" id="GO:0000976">
    <property type="term" value="F:transcription cis-regulatory region binding"/>
    <property type="evidence" value="ECO:0007669"/>
    <property type="project" value="TreeGrafter"/>
</dbReference>
<evidence type="ECO:0000256" key="2">
    <source>
        <dbReference type="ARBA" id="ARBA00023012"/>
    </source>
</evidence>
<dbReference type="Gene3D" id="1.10.10.10">
    <property type="entry name" value="Winged helix-like DNA-binding domain superfamily/Winged helix DNA-binding domain"/>
    <property type="match status" value="1"/>
</dbReference>
<dbReference type="PROSITE" id="PS51755">
    <property type="entry name" value="OMPR_PHOB"/>
    <property type="match status" value="1"/>
</dbReference>
<keyword evidence="9" id="KW-1185">Reference proteome</keyword>
<evidence type="ECO:0000259" key="7">
    <source>
        <dbReference type="PROSITE" id="PS51755"/>
    </source>
</evidence>
<dbReference type="GO" id="GO:0006355">
    <property type="term" value="P:regulation of DNA-templated transcription"/>
    <property type="evidence" value="ECO:0007669"/>
    <property type="project" value="InterPro"/>
</dbReference>
<protein>
    <submittedName>
        <fullName evidence="8">Response regulator transcription factor</fullName>
    </submittedName>
</protein>
<dbReference type="PANTHER" id="PTHR48111:SF1">
    <property type="entry name" value="TWO-COMPONENT RESPONSE REGULATOR ORR33"/>
    <property type="match status" value="1"/>
</dbReference>
<dbReference type="GO" id="GO:0005829">
    <property type="term" value="C:cytosol"/>
    <property type="evidence" value="ECO:0007669"/>
    <property type="project" value="TreeGrafter"/>
</dbReference>
<dbReference type="EMBL" id="JANYMP010000001">
    <property type="protein sequence ID" value="MCS7475313.1"/>
    <property type="molecule type" value="Genomic_DNA"/>
</dbReference>
<name>A0A9X2VHV9_9PSEU</name>
<dbReference type="GO" id="GO:0032993">
    <property type="term" value="C:protein-DNA complex"/>
    <property type="evidence" value="ECO:0007669"/>
    <property type="project" value="TreeGrafter"/>
</dbReference>
<dbReference type="CDD" id="cd00383">
    <property type="entry name" value="trans_reg_C"/>
    <property type="match status" value="1"/>
</dbReference>
<evidence type="ECO:0000313" key="9">
    <source>
        <dbReference type="Proteomes" id="UP001141259"/>
    </source>
</evidence>
<evidence type="ECO:0000256" key="1">
    <source>
        <dbReference type="ARBA" id="ARBA00022553"/>
    </source>
</evidence>
<evidence type="ECO:0000256" key="4">
    <source>
        <dbReference type="ARBA" id="ARBA00023125"/>
    </source>
</evidence>
<evidence type="ECO:0000256" key="6">
    <source>
        <dbReference type="PROSITE-ProRule" id="PRU01091"/>
    </source>
</evidence>
<comment type="caution">
    <text evidence="8">The sequence shown here is derived from an EMBL/GenBank/DDBJ whole genome shotgun (WGS) entry which is preliminary data.</text>
</comment>
<keyword evidence="4 6" id="KW-0238">DNA-binding</keyword>
<evidence type="ECO:0000256" key="5">
    <source>
        <dbReference type="ARBA" id="ARBA00023163"/>
    </source>
</evidence>
<keyword evidence="1" id="KW-0597">Phosphoprotein</keyword>
<dbReference type="RefSeq" id="WP_259620836.1">
    <property type="nucleotide sequence ID" value="NZ_JANYMP010000001.1"/>
</dbReference>
<dbReference type="SUPFAM" id="SSF46894">
    <property type="entry name" value="C-terminal effector domain of the bipartite response regulators"/>
    <property type="match status" value="1"/>
</dbReference>
<evidence type="ECO:0000313" key="8">
    <source>
        <dbReference type="EMBL" id="MCS7475313.1"/>
    </source>
</evidence>
<organism evidence="8 9">
    <name type="scientific">Umezawaea endophytica</name>
    <dbReference type="NCBI Taxonomy" id="1654476"/>
    <lineage>
        <taxon>Bacteria</taxon>
        <taxon>Bacillati</taxon>
        <taxon>Actinomycetota</taxon>
        <taxon>Actinomycetes</taxon>
        <taxon>Pseudonocardiales</taxon>
        <taxon>Pseudonocardiaceae</taxon>
        <taxon>Umezawaea</taxon>
    </lineage>
</organism>
<dbReference type="Proteomes" id="UP001141259">
    <property type="component" value="Unassembled WGS sequence"/>
</dbReference>
<proteinExistence type="predicted"/>
<accession>A0A9X2VHV9</accession>
<dbReference type="SMART" id="SM00862">
    <property type="entry name" value="Trans_reg_C"/>
    <property type="match status" value="1"/>
</dbReference>
<dbReference type="AlphaFoldDB" id="A0A9X2VHV9"/>
<keyword evidence="2" id="KW-0902">Two-component regulatory system</keyword>
<feature type="DNA-binding region" description="OmpR/PhoB-type" evidence="6">
    <location>
        <begin position="53"/>
        <end position="152"/>
    </location>
</feature>
<dbReference type="GO" id="GO:0000156">
    <property type="term" value="F:phosphorelay response regulator activity"/>
    <property type="evidence" value="ECO:0007669"/>
    <property type="project" value="TreeGrafter"/>
</dbReference>
<dbReference type="PANTHER" id="PTHR48111">
    <property type="entry name" value="REGULATOR OF RPOS"/>
    <property type="match status" value="1"/>
</dbReference>
<gene>
    <name evidence="8" type="ORF">NZH93_00475</name>
</gene>
<feature type="domain" description="OmpR/PhoB-type" evidence="7">
    <location>
        <begin position="53"/>
        <end position="152"/>
    </location>
</feature>
<evidence type="ECO:0000256" key="3">
    <source>
        <dbReference type="ARBA" id="ARBA00023015"/>
    </source>
</evidence>
<dbReference type="Pfam" id="PF00486">
    <property type="entry name" value="Trans_reg_C"/>
    <property type="match status" value="1"/>
</dbReference>
<keyword evidence="5" id="KW-0804">Transcription</keyword>
<dbReference type="InterPro" id="IPR016032">
    <property type="entry name" value="Sig_transdc_resp-reg_C-effctor"/>
</dbReference>
<dbReference type="InterPro" id="IPR039420">
    <property type="entry name" value="WalR-like"/>
</dbReference>
<dbReference type="InterPro" id="IPR001867">
    <property type="entry name" value="OmpR/PhoB-type_DNA-bd"/>
</dbReference>
<reference evidence="8" key="1">
    <citation type="submission" date="2022-08" db="EMBL/GenBank/DDBJ databases">
        <authorList>
            <person name="Tistechok S."/>
            <person name="Samborskyy M."/>
            <person name="Roman I."/>
        </authorList>
    </citation>
    <scope>NUCLEOTIDE SEQUENCE</scope>
    <source>
        <strain evidence="8">DSM 103496</strain>
    </source>
</reference>
<keyword evidence="3" id="KW-0805">Transcription regulation</keyword>
<sequence>MTATRTPDTVEISLVIRVSAAGATAVADTVATAIRSAFDEARLTVDVPQLDVEVPAQRGAPELRIFPDSRRVLHRGVPVPLTRLEFDLLLHLCGRPRLVHRRTALMHEVWGTTVHVDTRTIDVHVRRIRGKLGRDGASFIGTVRGVGYRVERAHLVRVEDEG</sequence>